<protein>
    <recommendedName>
        <fullName evidence="4">DUF2891 domain-containing protein</fullName>
    </recommendedName>
</protein>
<dbReference type="AlphaFoldDB" id="L1K1B2"/>
<evidence type="ECO:0008006" key="4">
    <source>
        <dbReference type="Google" id="ProtNLM"/>
    </source>
</evidence>
<keyword evidence="3" id="KW-1185">Reference proteome</keyword>
<reference evidence="3" key="2">
    <citation type="submission" date="2012-11" db="EMBL/GenBank/DDBJ databases">
        <authorList>
            <person name="Kuo A."/>
            <person name="Curtis B.A."/>
            <person name="Tanifuji G."/>
            <person name="Burki F."/>
            <person name="Gruber A."/>
            <person name="Irimia M."/>
            <person name="Maruyama S."/>
            <person name="Arias M.C."/>
            <person name="Ball S.G."/>
            <person name="Gile G.H."/>
            <person name="Hirakawa Y."/>
            <person name="Hopkins J.F."/>
            <person name="Rensing S.A."/>
            <person name="Schmutz J."/>
            <person name="Symeonidi A."/>
            <person name="Elias M."/>
            <person name="Eveleigh R.J."/>
            <person name="Herman E.K."/>
            <person name="Klute M.J."/>
            <person name="Nakayama T."/>
            <person name="Obornik M."/>
            <person name="Reyes-Prieto A."/>
            <person name="Armbrust E.V."/>
            <person name="Aves S.J."/>
            <person name="Beiko R.G."/>
            <person name="Coutinho P."/>
            <person name="Dacks J.B."/>
            <person name="Durnford D.G."/>
            <person name="Fast N.M."/>
            <person name="Green B.R."/>
            <person name="Grisdale C."/>
            <person name="Hempe F."/>
            <person name="Henrissat B."/>
            <person name="Hoppner M.P."/>
            <person name="Ishida K.-I."/>
            <person name="Kim E."/>
            <person name="Koreny L."/>
            <person name="Kroth P.G."/>
            <person name="Liu Y."/>
            <person name="Malik S.-B."/>
            <person name="Maier U.G."/>
            <person name="McRose D."/>
            <person name="Mock T."/>
            <person name="Neilson J.A."/>
            <person name="Onodera N.T."/>
            <person name="Poole A.M."/>
            <person name="Pritham E.J."/>
            <person name="Richards T.A."/>
            <person name="Rocap G."/>
            <person name="Roy S.W."/>
            <person name="Sarai C."/>
            <person name="Schaack S."/>
            <person name="Shirato S."/>
            <person name="Slamovits C.H."/>
            <person name="Spencer D.F."/>
            <person name="Suzuki S."/>
            <person name="Worden A.Z."/>
            <person name="Zauner S."/>
            <person name="Barry K."/>
            <person name="Bell C."/>
            <person name="Bharti A.K."/>
            <person name="Crow J.A."/>
            <person name="Grimwood J."/>
            <person name="Kramer R."/>
            <person name="Lindquist E."/>
            <person name="Lucas S."/>
            <person name="Salamov A."/>
            <person name="McFadden G.I."/>
            <person name="Lane C.E."/>
            <person name="Keeling P.J."/>
            <person name="Gray M.W."/>
            <person name="Grigoriev I.V."/>
            <person name="Archibald J.M."/>
        </authorList>
    </citation>
    <scope>NUCLEOTIDE SEQUENCE</scope>
    <source>
        <strain evidence="3">CCMP2712</strain>
    </source>
</reference>
<sequence length="276" mass="31325">MHTSMQASSDWAKPMAEQALSGLRLQYPHKVDHLWLQPDGPLKSPEALHPVFCGNYDWHSAVHSHWCLLRILRRHGNEVDVGKVSRTLLNSITVEGCKQALKPLTEKIRSLLLDYLPKLKHPVPCMRIFSADEDYNPNFEPSAEDFLSPGLCEMDMMRRLLPNEEFVEWASDCSILRPPVVADREDARLCHLDGLLLSKAIETKLLLPSETRAWQAWNLRGIAKSCEGAKTVEAQVIARMRESADEHVQLAEWLSPSYVGSHWLHSFALLAFDDVS</sequence>
<dbReference type="InterPro" id="IPR021365">
    <property type="entry name" value="DUF2891"/>
</dbReference>
<dbReference type="OrthoDB" id="9993553at2759"/>
<dbReference type="GeneID" id="17311099"/>
<reference evidence="1 3" key="1">
    <citation type="journal article" date="2012" name="Nature">
        <title>Algal genomes reveal evolutionary mosaicism and the fate of nucleomorphs.</title>
        <authorList>
            <consortium name="DOE Joint Genome Institute"/>
            <person name="Curtis B.A."/>
            <person name="Tanifuji G."/>
            <person name="Burki F."/>
            <person name="Gruber A."/>
            <person name="Irimia M."/>
            <person name="Maruyama S."/>
            <person name="Arias M.C."/>
            <person name="Ball S.G."/>
            <person name="Gile G.H."/>
            <person name="Hirakawa Y."/>
            <person name="Hopkins J.F."/>
            <person name="Kuo A."/>
            <person name="Rensing S.A."/>
            <person name="Schmutz J."/>
            <person name="Symeonidi A."/>
            <person name="Elias M."/>
            <person name="Eveleigh R.J."/>
            <person name="Herman E.K."/>
            <person name="Klute M.J."/>
            <person name="Nakayama T."/>
            <person name="Obornik M."/>
            <person name="Reyes-Prieto A."/>
            <person name="Armbrust E.V."/>
            <person name="Aves S.J."/>
            <person name="Beiko R.G."/>
            <person name="Coutinho P."/>
            <person name="Dacks J.B."/>
            <person name="Durnford D.G."/>
            <person name="Fast N.M."/>
            <person name="Green B.R."/>
            <person name="Grisdale C.J."/>
            <person name="Hempel F."/>
            <person name="Henrissat B."/>
            <person name="Hoppner M.P."/>
            <person name="Ishida K."/>
            <person name="Kim E."/>
            <person name="Koreny L."/>
            <person name="Kroth P.G."/>
            <person name="Liu Y."/>
            <person name="Malik S.B."/>
            <person name="Maier U.G."/>
            <person name="McRose D."/>
            <person name="Mock T."/>
            <person name="Neilson J.A."/>
            <person name="Onodera N.T."/>
            <person name="Poole A.M."/>
            <person name="Pritham E.J."/>
            <person name="Richards T.A."/>
            <person name="Rocap G."/>
            <person name="Roy S.W."/>
            <person name="Sarai C."/>
            <person name="Schaack S."/>
            <person name="Shirato S."/>
            <person name="Slamovits C.H."/>
            <person name="Spencer D.F."/>
            <person name="Suzuki S."/>
            <person name="Worden A.Z."/>
            <person name="Zauner S."/>
            <person name="Barry K."/>
            <person name="Bell C."/>
            <person name="Bharti A.K."/>
            <person name="Crow J.A."/>
            <person name="Grimwood J."/>
            <person name="Kramer R."/>
            <person name="Lindquist E."/>
            <person name="Lucas S."/>
            <person name="Salamov A."/>
            <person name="McFadden G.I."/>
            <person name="Lane C.E."/>
            <person name="Keeling P.J."/>
            <person name="Gray M.W."/>
            <person name="Grigoriev I.V."/>
            <person name="Archibald J.M."/>
        </authorList>
    </citation>
    <scope>NUCLEOTIDE SEQUENCE</scope>
    <source>
        <strain evidence="1 3">CCMP2712</strain>
    </source>
</reference>
<dbReference type="EnsemblProtists" id="EKX54382">
    <property type="protein sequence ID" value="EKX54382"/>
    <property type="gene ID" value="GUITHDRAFT_99864"/>
</dbReference>
<evidence type="ECO:0000313" key="1">
    <source>
        <dbReference type="EMBL" id="EKX54382.1"/>
    </source>
</evidence>
<dbReference type="OMA" id="GCFDWHS"/>
<evidence type="ECO:0000313" key="3">
    <source>
        <dbReference type="Proteomes" id="UP000011087"/>
    </source>
</evidence>
<dbReference type="HOGENOM" id="CLU_042917_0_0_1"/>
<accession>L1K1B2</accession>
<dbReference type="RefSeq" id="XP_005841362.1">
    <property type="nucleotide sequence ID" value="XM_005841305.1"/>
</dbReference>
<reference evidence="2" key="3">
    <citation type="submission" date="2015-06" db="UniProtKB">
        <authorList>
            <consortium name="EnsemblProtists"/>
        </authorList>
    </citation>
    <scope>IDENTIFICATION</scope>
</reference>
<dbReference type="Proteomes" id="UP000011087">
    <property type="component" value="Unassembled WGS sequence"/>
</dbReference>
<evidence type="ECO:0000313" key="2">
    <source>
        <dbReference type="EnsemblProtists" id="EKX54382"/>
    </source>
</evidence>
<dbReference type="KEGG" id="gtt:GUITHDRAFT_99864"/>
<gene>
    <name evidence="1" type="ORF">GUITHDRAFT_99864</name>
</gene>
<dbReference type="EMBL" id="JH992967">
    <property type="protein sequence ID" value="EKX54382.1"/>
    <property type="molecule type" value="Genomic_DNA"/>
</dbReference>
<dbReference type="PaxDb" id="55529-EKX54382"/>
<dbReference type="Pfam" id="PF11199">
    <property type="entry name" value="DUF2891"/>
    <property type="match status" value="2"/>
</dbReference>
<proteinExistence type="predicted"/>
<name>L1K1B2_GUITC</name>
<organism evidence="1">
    <name type="scientific">Guillardia theta (strain CCMP2712)</name>
    <name type="common">Cryptophyte</name>
    <dbReference type="NCBI Taxonomy" id="905079"/>
    <lineage>
        <taxon>Eukaryota</taxon>
        <taxon>Cryptophyceae</taxon>
        <taxon>Pyrenomonadales</taxon>
        <taxon>Geminigeraceae</taxon>
        <taxon>Guillardia</taxon>
    </lineage>
</organism>